<comment type="caution">
    <text evidence="1">The sequence shown here is derived from an EMBL/GenBank/DDBJ whole genome shotgun (WGS) entry which is preliminary data.</text>
</comment>
<sequence>MDRHDGCTSVHHEQRIIEALQKVVDPTPVKVRKTLNSLGYIDERIHGLKQDGKTTRFYLDLRENGGRLCEAGLAAGETTDVTPCVALATGPFTVKTEEQP</sequence>
<name>S4NVQ9_9ACTN</name>
<accession>S4NVQ9</accession>
<dbReference type="Proteomes" id="UP000015001">
    <property type="component" value="Unassembled WGS sequence"/>
</dbReference>
<organism evidence="1 2">
    <name type="scientific">Streptomyces afghaniensis 772</name>
    <dbReference type="NCBI Taxonomy" id="1283301"/>
    <lineage>
        <taxon>Bacteria</taxon>
        <taxon>Bacillati</taxon>
        <taxon>Actinomycetota</taxon>
        <taxon>Actinomycetes</taxon>
        <taxon>Kitasatosporales</taxon>
        <taxon>Streptomycetaceae</taxon>
        <taxon>Streptomyces</taxon>
    </lineage>
</organism>
<keyword evidence="2" id="KW-1185">Reference proteome</keyword>
<dbReference type="PATRIC" id="fig|1283301.3.peg.312"/>
<proteinExistence type="predicted"/>
<dbReference type="EMBL" id="AOPY01001117">
    <property type="protein sequence ID" value="EPJ42624.1"/>
    <property type="molecule type" value="Genomic_DNA"/>
</dbReference>
<evidence type="ECO:0000313" key="1">
    <source>
        <dbReference type="EMBL" id="EPJ42624.1"/>
    </source>
</evidence>
<reference evidence="1 2" key="1">
    <citation type="submission" date="2013-02" db="EMBL/GenBank/DDBJ databases">
        <title>Draft Genome Sequence of Streptomyces afghaniensis, Which Produces Compounds of the Julimycin B-Complex.</title>
        <authorList>
            <person name="Gruening B.A."/>
            <person name="Praeg A."/>
            <person name="Erxleben A."/>
            <person name="Guenther S."/>
            <person name="Fiedler H.-P."/>
            <person name="Goodfellow M."/>
            <person name="Mueller M."/>
        </authorList>
    </citation>
    <scope>NUCLEOTIDE SEQUENCE [LARGE SCALE GENOMIC DNA]</scope>
    <source>
        <strain evidence="1 2">772</strain>
    </source>
</reference>
<dbReference type="AlphaFoldDB" id="S4NVQ9"/>
<evidence type="ECO:0000313" key="2">
    <source>
        <dbReference type="Proteomes" id="UP000015001"/>
    </source>
</evidence>
<protein>
    <submittedName>
        <fullName evidence="1">Uncharacterized protein</fullName>
    </submittedName>
</protein>
<gene>
    <name evidence="1" type="ORF">STAFG_0326</name>
</gene>
<dbReference type="HOGENOM" id="CLU_2304322_0_0_11"/>